<dbReference type="GO" id="GO:0006020">
    <property type="term" value="P:inositol metabolic process"/>
    <property type="evidence" value="ECO:0007669"/>
    <property type="project" value="TreeGrafter"/>
</dbReference>
<dbReference type="GO" id="GO:0046872">
    <property type="term" value="F:metal ion binding"/>
    <property type="evidence" value="ECO:0007669"/>
    <property type="project" value="UniProtKB-KW"/>
</dbReference>
<dbReference type="PRINTS" id="PR00377">
    <property type="entry name" value="IMPHPHTASES"/>
</dbReference>
<dbReference type="Gene3D" id="3.40.190.80">
    <property type="match status" value="1"/>
</dbReference>
<proteinExistence type="inferred from homology"/>
<evidence type="ECO:0000256" key="8">
    <source>
        <dbReference type="RuleBase" id="RU364068"/>
    </source>
</evidence>
<evidence type="ECO:0000256" key="1">
    <source>
        <dbReference type="ARBA" id="ARBA00001033"/>
    </source>
</evidence>
<organism evidence="9 10">
    <name type="scientific">Orbilia ellipsospora</name>
    <dbReference type="NCBI Taxonomy" id="2528407"/>
    <lineage>
        <taxon>Eukaryota</taxon>
        <taxon>Fungi</taxon>
        <taxon>Dikarya</taxon>
        <taxon>Ascomycota</taxon>
        <taxon>Pezizomycotina</taxon>
        <taxon>Orbiliomycetes</taxon>
        <taxon>Orbiliales</taxon>
        <taxon>Orbiliaceae</taxon>
        <taxon>Orbilia</taxon>
    </lineage>
</organism>
<dbReference type="InterPro" id="IPR020583">
    <property type="entry name" value="Inositol_monoP_metal-BS"/>
</dbReference>
<evidence type="ECO:0000256" key="4">
    <source>
        <dbReference type="ARBA" id="ARBA00022723"/>
    </source>
</evidence>
<dbReference type="GO" id="GO:0007165">
    <property type="term" value="P:signal transduction"/>
    <property type="evidence" value="ECO:0007669"/>
    <property type="project" value="TreeGrafter"/>
</dbReference>
<dbReference type="Gene3D" id="3.30.540.10">
    <property type="entry name" value="Fructose-1,6-Bisphosphatase, subunit A, domain 1"/>
    <property type="match status" value="1"/>
</dbReference>
<dbReference type="PROSITE" id="PS00629">
    <property type="entry name" value="IMP_1"/>
    <property type="match status" value="1"/>
</dbReference>
<keyword evidence="6 7" id="KW-0460">Magnesium</keyword>
<dbReference type="EMBL" id="JAVHJO010000007">
    <property type="protein sequence ID" value="KAK6538621.1"/>
    <property type="molecule type" value="Genomic_DNA"/>
</dbReference>
<name>A0AAV9X9H9_9PEZI</name>
<dbReference type="Proteomes" id="UP001365542">
    <property type="component" value="Unassembled WGS sequence"/>
</dbReference>
<gene>
    <name evidence="9" type="ORF">TWF694_010199</name>
</gene>
<dbReference type="Pfam" id="PF00459">
    <property type="entry name" value="Inositol_P"/>
    <property type="match status" value="1"/>
</dbReference>
<accession>A0AAV9X9H9</accession>
<keyword evidence="10" id="KW-1185">Reference proteome</keyword>
<feature type="binding site" evidence="7">
    <location>
        <position position="71"/>
    </location>
    <ligand>
        <name>Mg(2+)</name>
        <dbReference type="ChEBI" id="CHEBI:18420"/>
        <label>1</label>
        <note>catalytic</note>
    </ligand>
</feature>
<dbReference type="FunFam" id="3.30.540.10:FF:000004">
    <property type="entry name" value="Inositol-1-monophosphatase"/>
    <property type="match status" value="1"/>
</dbReference>
<dbReference type="SUPFAM" id="SSF56655">
    <property type="entry name" value="Carbohydrate phosphatase"/>
    <property type="match status" value="1"/>
</dbReference>
<dbReference type="GO" id="GO:0046854">
    <property type="term" value="P:phosphatidylinositol phosphate biosynthetic process"/>
    <property type="evidence" value="ECO:0007669"/>
    <property type="project" value="InterPro"/>
</dbReference>
<dbReference type="InterPro" id="IPR033942">
    <property type="entry name" value="IMPase"/>
</dbReference>
<dbReference type="CDD" id="cd01639">
    <property type="entry name" value="IMPase"/>
    <property type="match status" value="1"/>
</dbReference>
<evidence type="ECO:0000256" key="5">
    <source>
        <dbReference type="ARBA" id="ARBA00022801"/>
    </source>
</evidence>
<evidence type="ECO:0000313" key="10">
    <source>
        <dbReference type="Proteomes" id="UP001365542"/>
    </source>
</evidence>
<reference evidence="9 10" key="1">
    <citation type="submission" date="2019-10" db="EMBL/GenBank/DDBJ databases">
        <authorList>
            <person name="Palmer J.M."/>
        </authorList>
    </citation>
    <scope>NUCLEOTIDE SEQUENCE [LARGE SCALE GENOMIC DNA]</scope>
    <source>
        <strain evidence="9 10">TWF694</strain>
    </source>
</reference>
<evidence type="ECO:0000256" key="7">
    <source>
        <dbReference type="PIRSR" id="PIRSR600760-2"/>
    </source>
</evidence>
<comment type="cofactor">
    <cofactor evidence="2 7 8">
        <name>Mg(2+)</name>
        <dbReference type="ChEBI" id="CHEBI:18420"/>
    </cofactor>
</comment>
<comment type="catalytic activity">
    <reaction evidence="1 8">
        <text>a myo-inositol phosphate + H2O = myo-inositol + phosphate</text>
        <dbReference type="Rhea" id="RHEA:24056"/>
        <dbReference type="ChEBI" id="CHEBI:15377"/>
        <dbReference type="ChEBI" id="CHEBI:17268"/>
        <dbReference type="ChEBI" id="CHEBI:43474"/>
        <dbReference type="ChEBI" id="CHEBI:84139"/>
        <dbReference type="EC" id="3.1.3.25"/>
    </reaction>
</comment>
<dbReference type="PROSITE" id="PS00630">
    <property type="entry name" value="IMP_2"/>
    <property type="match status" value="1"/>
</dbReference>
<feature type="binding site" evidence="7">
    <location>
        <position position="92"/>
    </location>
    <ligand>
        <name>Mg(2+)</name>
        <dbReference type="ChEBI" id="CHEBI:18420"/>
        <label>1</label>
        <note>catalytic</note>
    </ligand>
</feature>
<feature type="binding site" evidence="7">
    <location>
        <position position="89"/>
    </location>
    <ligand>
        <name>Mg(2+)</name>
        <dbReference type="ChEBI" id="CHEBI:18420"/>
        <label>1</label>
        <note>catalytic</note>
    </ligand>
</feature>
<feature type="binding site" evidence="7">
    <location>
        <position position="91"/>
    </location>
    <ligand>
        <name>Mg(2+)</name>
        <dbReference type="ChEBI" id="CHEBI:18420"/>
        <label>1</label>
        <note>catalytic</note>
    </ligand>
</feature>
<dbReference type="PANTHER" id="PTHR20854:SF4">
    <property type="entry name" value="INOSITOL-1-MONOPHOSPHATASE-RELATED"/>
    <property type="match status" value="1"/>
</dbReference>
<sequence>MSDINLQEIHDFLITLARAGGEMITQAQPTTSRTGSKTNIADLVTETDKAIEKMLSDKIREKYPTFEFMGEETYKPGDILTPSPTFIIDPIDGTTNFIHGFPYACISLGLAVDLEPVVGVVYNPLTQQLFTGIKGHGSYLTSPFHDREKLPLREGESFEDGGLSRCLVITEWGTDRSGVNYDVKVNTFRKLCASKEDGGAMVRSIRSLGSGALNLCTVAAGWADVYWEGGNRVWDVCAGWVVLKEAGGEIVDANPGGWKPRVDGRKYLAVRGGEGWQMVVKEFWGCVEGELQIGM</sequence>
<protein>
    <recommendedName>
        <fullName evidence="8">Inositol-1-monophosphatase</fullName>
        <ecNumber evidence="8">3.1.3.25</ecNumber>
    </recommendedName>
</protein>
<dbReference type="GO" id="GO:0008934">
    <property type="term" value="F:inositol monophosphate 1-phosphatase activity"/>
    <property type="evidence" value="ECO:0007669"/>
    <property type="project" value="InterPro"/>
</dbReference>
<dbReference type="InterPro" id="IPR000760">
    <property type="entry name" value="Inositol_monophosphatase-like"/>
</dbReference>
<dbReference type="EC" id="3.1.3.25" evidence="8"/>
<evidence type="ECO:0000256" key="2">
    <source>
        <dbReference type="ARBA" id="ARBA00001946"/>
    </source>
</evidence>
<feature type="binding site" evidence="7">
    <location>
        <position position="235"/>
    </location>
    <ligand>
        <name>Mg(2+)</name>
        <dbReference type="ChEBI" id="CHEBI:18420"/>
        <label>1</label>
        <note>catalytic</note>
    </ligand>
</feature>
<comment type="similarity">
    <text evidence="3 8">Belongs to the inositol monophosphatase superfamily.</text>
</comment>
<keyword evidence="5 8" id="KW-0378">Hydrolase</keyword>
<evidence type="ECO:0000256" key="3">
    <source>
        <dbReference type="ARBA" id="ARBA00009759"/>
    </source>
</evidence>
<comment type="pathway">
    <text evidence="8">Polyol metabolism; myo-inositol biosynthesis; myo-inositol from D-glucose 6-phosphate: step 2/2.</text>
</comment>
<comment type="caution">
    <text evidence="9">The sequence shown here is derived from an EMBL/GenBank/DDBJ whole genome shotgun (WGS) entry which is preliminary data.</text>
</comment>
<dbReference type="PANTHER" id="PTHR20854">
    <property type="entry name" value="INOSITOL MONOPHOSPHATASE"/>
    <property type="match status" value="1"/>
</dbReference>
<dbReference type="InterPro" id="IPR020550">
    <property type="entry name" value="Inositol_monophosphatase_CS"/>
</dbReference>
<evidence type="ECO:0000313" key="9">
    <source>
        <dbReference type="EMBL" id="KAK6538621.1"/>
    </source>
</evidence>
<evidence type="ECO:0000256" key="6">
    <source>
        <dbReference type="ARBA" id="ARBA00022842"/>
    </source>
</evidence>
<dbReference type="AlphaFoldDB" id="A0AAV9X9H9"/>
<keyword evidence="4 7" id="KW-0479">Metal-binding</keyword>